<keyword evidence="1" id="KW-0805">Transcription regulation</keyword>
<evidence type="ECO:0000256" key="1">
    <source>
        <dbReference type="ARBA" id="ARBA00023015"/>
    </source>
</evidence>
<dbReference type="InterPro" id="IPR012845">
    <property type="entry name" value="RNA_pol_sigma_FliA_WhiG"/>
</dbReference>
<dbReference type="PRINTS" id="PR00046">
    <property type="entry name" value="SIGMA70FCT"/>
</dbReference>
<dbReference type="GO" id="GO:0016987">
    <property type="term" value="F:sigma factor activity"/>
    <property type="evidence" value="ECO:0007669"/>
    <property type="project" value="UniProtKB-KW"/>
</dbReference>
<dbReference type="InterPro" id="IPR013325">
    <property type="entry name" value="RNA_pol_sigma_r2"/>
</dbReference>
<dbReference type="PANTHER" id="PTHR30385">
    <property type="entry name" value="SIGMA FACTOR F FLAGELLAR"/>
    <property type="match status" value="1"/>
</dbReference>
<evidence type="ECO:0000256" key="2">
    <source>
        <dbReference type="ARBA" id="ARBA00023082"/>
    </source>
</evidence>
<dbReference type="PATRIC" id="fig|35841.7.peg.1501"/>
<protein>
    <submittedName>
        <fullName evidence="6">RNA polymerase sigma-D factor</fullName>
    </submittedName>
</protein>
<dbReference type="Pfam" id="PF04539">
    <property type="entry name" value="Sigma70_r3"/>
    <property type="match status" value="1"/>
</dbReference>
<dbReference type="InterPro" id="IPR013324">
    <property type="entry name" value="RNA_pol_sigma_r3/r4-like"/>
</dbReference>
<dbReference type="Pfam" id="PF04542">
    <property type="entry name" value="Sigma70_r2"/>
    <property type="match status" value="1"/>
</dbReference>
<dbReference type="GO" id="GO:0003677">
    <property type="term" value="F:DNA binding"/>
    <property type="evidence" value="ECO:0007669"/>
    <property type="project" value="UniProtKB-KW"/>
</dbReference>
<dbReference type="CDD" id="cd06171">
    <property type="entry name" value="Sigma70_r4"/>
    <property type="match status" value="1"/>
</dbReference>
<dbReference type="AlphaFoldDB" id="A0A090IUR5"/>
<dbReference type="Proteomes" id="UP000040576">
    <property type="component" value="Unassembled WGS sequence"/>
</dbReference>
<dbReference type="EMBL" id="JXLU01000116">
    <property type="protein sequence ID" value="KIO71775.1"/>
    <property type="molecule type" value="Genomic_DNA"/>
</dbReference>
<dbReference type="InterPro" id="IPR014284">
    <property type="entry name" value="RNA_pol_sigma-70_dom"/>
</dbReference>
<dbReference type="Proteomes" id="UP000032076">
    <property type="component" value="Unassembled WGS sequence"/>
</dbReference>
<organism evidence="6 9">
    <name type="scientific">Caldibacillus thermoamylovorans</name>
    <dbReference type="NCBI Taxonomy" id="35841"/>
    <lineage>
        <taxon>Bacteria</taxon>
        <taxon>Bacillati</taxon>
        <taxon>Bacillota</taxon>
        <taxon>Bacilli</taxon>
        <taxon>Bacillales</taxon>
        <taxon>Bacillaceae</taxon>
        <taxon>Caldibacillus</taxon>
    </lineage>
</organism>
<dbReference type="Gene3D" id="1.20.140.160">
    <property type="match status" value="1"/>
</dbReference>
<keyword evidence="3" id="KW-0238">DNA-binding</keyword>
<dbReference type="Pfam" id="PF04545">
    <property type="entry name" value="Sigma70_r4"/>
    <property type="match status" value="1"/>
</dbReference>
<keyword evidence="4" id="KW-0804">Transcription</keyword>
<evidence type="ECO:0000313" key="7">
    <source>
        <dbReference type="EMBL" id="KIO71775.1"/>
    </source>
</evidence>
<gene>
    <name evidence="6" type="primary">sigD</name>
    <name evidence="7" type="ORF">B4167_3407</name>
    <name evidence="6" type="ORF">BT1A1_1588</name>
</gene>
<dbReference type="InterPro" id="IPR007627">
    <property type="entry name" value="RNA_pol_sigma70_r2"/>
</dbReference>
<dbReference type="GO" id="GO:0003899">
    <property type="term" value="F:DNA-directed RNA polymerase activity"/>
    <property type="evidence" value="ECO:0007669"/>
    <property type="project" value="InterPro"/>
</dbReference>
<dbReference type="NCBIfam" id="NF005413">
    <property type="entry name" value="PRK06986.1"/>
    <property type="match status" value="1"/>
</dbReference>
<dbReference type="SUPFAM" id="SSF88659">
    <property type="entry name" value="Sigma3 and sigma4 domains of RNA polymerase sigma factors"/>
    <property type="match status" value="2"/>
</dbReference>
<evidence type="ECO:0000256" key="4">
    <source>
        <dbReference type="ARBA" id="ARBA00023163"/>
    </source>
</evidence>
<dbReference type="InterPro" id="IPR000943">
    <property type="entry name" value="RNA_pol_sigma70"/>
</dbReference>
<keyword evidence="2" id="KW-0731">Sigma factor</keyword>
<dbReference type="NCBIfam" id="TIGR02479">
    <property type="entry name" value="FliA_WhiG"/>
    <property type="match status" value="1"/>
</dbReference>
<dbReference type="InterPro" id="IPR007624">
    <property type="entry name" value="RNA_pol_sigma70_r3"/>
</dbReference>
<evidence type="ECO:0000256" key="3">
    <source>
        <dbReference type="ARBA" id="ARBA00023125"/>
    </source>
</evidence>
<evidence type="ECO:0000313" key="6">
    <source>
        <dbReference type="EMBL" id="CEE01417.1"/>
    </source>
</evidence>
<feature type="domain" description="RNA polymerase sigma-70" evidence="5">
    <location>
        <begin position="260"/>
        <end position="286"/>
    </location>
</feature>
<dbReference type="Gene3D" id="1.10.1740.10">
    <property type="match status" value="1"/>
</dbReference>
<dbReference type="GO" id="GO:0006352">
    <property type="term" value="P:DNA-templated transcription initiation"/>
    <property type="evidence" value="ECO:0007669"/>
    <property type="project" value="InterPro"/>
</dbReference>
<reference evidence="7 8" key="2">
    <citation type="submission" date="2015-01" db="EMBL/GenBank/DDBJ databases">
        <title>Draft Genome Sequences of Four Bacillus thermoamylovorans Strains, Isolated From Food Products.</title>
        <authorList>
            <person name="Krawcyk A.O."/>
            <person name="Berendsen E.M."/>
            <person name="Eijlander R.T."/>
            <person name="de Jong A."/>
            <person name="Wells-Bennik M."/>
            <person name="Kuipers O.P."/>
        </authorList>
    </citation>
    <scope>NUCLEOTIDE SEQUENCE [LARGE SCALE GENOMIC DNA]</scope>
    <source>
        <strain evidence="7 8">B4167</strain>
    </source>
</reference>
<dbReference type="SUPFAM" id="SSF88946">
    <property type="entry name" value="Sigma2 domain of RNA polymerase sigma factors"/>
    <property type="match status" value="1"/>
</dbReference>
<dbReference type="PROSITE" id="PS00716">
    <property type="entry name" value="SIGMA70_2"/>
    <property type="match status" value="1"/>
</dbReference>
<dbReference type="EMBL" id="CCRF01000045">
    <property type="protein sequence ID" value="CEE01417.1"/>
    <property type="molecule type" value="Genomic_DNA"/>
</dbReference>
<reference evidence="6 9" key="1">
    <citation type="submission" date="2014-07" db="EMBL/GenBank/DDBJ databases">
        <authorList>
            <person name="Wibberg Daniel"/>
        </authorList>
    </citation>
    <scope>NUCLEOTIDE SEQUENCE [LARGE SCALE GENOMIC DNA]</scope>
</reference>
<proteinExistence type="predicted"/>
<dbReference type="PANTHER" id="PTHR30385:SF7">
    <property type="entry name" value="RNA POLYMERASE SIGMA FACTOR FLIA"/>
    <property type="match status" value="1"/>
</dbReference>
<dbReference type="NCBIfam" id="NF005809">
    <property type="entry name" value="PRK07670.1"/>
    <property type="match status" value="1"/>
</dbReference>
<sequence length="292" mass="34125">MMIHCFVSFQFIKAKTIDFTANVLKEGVILPYTVKSDQNDQTKESMAEDSLFYQWLKHRDEKIGNQLIEKYTPLVHLIVEKIYKNVPKSVMKDELISLGFSGLFEAMQKYDPSRELKFETYATFRIRGAILDGLRKEDWLPRKTREKMKKLETTIARLEQKYLRNVTPEEIAKETELSVEEVHSLLGDNFFSNILSIDDHTNQKGDEKESQSFVIRDEKVKTPEESLLFAEKINELKKAIEKLSQNEQLVLNLFYKEELTFTEIGQILELSTSRISQIHTKSIQKLKAYLNT</sequence>
<keyword evidence="9" id="KW-1185">Reference proteome</keyword>
<dbReference type="InterPro" id="IPR007630">
    <property type="entry name" value="RNA_pol_sigma70_r4"/>
</dbReference>
<dbReference type="NCBIfam" id="TIGR02937">
    <property type="entry name" value="sigma70-ECF"/>
    <property type="match status" value="2"/>
</dbReference>
<evidence type="ECO:0000313" key="9">
    <source>
        <dbReference type="Proteomes" id="UP000040576"/>
    </source>
</evidence>
<accession>A0A090IUR5</accession>
<evidence type="ECO:0000259" key="5">
    <source>
        <dbReference type="PROSITE" id="PS00716"/>
    </source>
</evidence>
<name>A0A090IUR5_9BACI</name>
<evidence type="ECO:0000313" key="8">
    <source>
        <dbReference type="Proteomes" id="UP000032076"/>
    </source>
</evidence>